<keyword evidence="5" id="KW-0234">DNA repair</keyword>
<keyword evidence="3" id="KW-0227">DNA damage</keyword>
<keyword evidence="9" id="KW-1185">Reference proteome</keyword>
<evidence type="ECO:0000256" key="3">
    <source>
        <dbReference type="ARBA" id="ARBA00022763"/>
    </source>
</evidence>
<dbReference type="SUPFAM" id="SSF52980">
    <property type="entry name" value="Restriction endonuclease-like"/>
    <property type="match status" value="1"/>
</dbReference>
<organism evidence="8 9">
    <name type="scientific">Aromatoleum bremense</name>
    <dbReference type="NCBI Taxonomy" id="76115"/>
    <lineage>
        <taxon>Bacteria</taxon>
        <taxon>Pseudomonadati</taxon>
        <taxon>Pseudomonadota</taxon>
        <taxon>Betaproteobacteria</taxon>
        <taxon>Rhodocyclales</taxon>
        <taxon>Rhodocyclaceae</taxon>
        <taxon>Aromatoleum</taxon>
    </lineage>
</organism>
<keyword evidence="1" id="KW-0540">Nuclease</keyword>
<proteinExistence type="inferred from homology"/>
<dbReference type="Gene3D" id="3.40.960.10">
    <property type="entry name" value="VSR Endonuclease"/>
    <property type="match status" value="1"/>
</dbReference>
<reference evidence="8 9" key="1">
    <citation type="submission" date="2019-12" db="EMBL/GenBank/DDBJ databases">
        <title>Comparative genomics gives insights into the taxonomy of the Azoarcus-Aromatoleum group and reveals separate origins of nif in the plant-associated Azoarcus and non-plant-associated Aromatoleum sub-groups.</title>
        <authorList>
            <person name="Lafos M."/>
            <person name="Maluk M."/>
            <person name="Batista M."/>
            <person name="Junghare M."/>
            <person name="Carmona M."/>
            <person name="Faoro H."/>
            <person name="Cruz L.M."/>
            <person name="Battistoni F."/>
            <person name="De Souza E."/>
            <person name="Pedrosa F."/>
            <person name="Chen W.-M."/>
            <person name="Poole P.S."/>
            <person name="Dixon R.A."/>
            <person name="James E.K."/>
        </authorList>
    </citation>
    <scope>NUCLEOTIDE SEQUENCE [LARGE SCALE GENOMIC DNA]</scope>
    <source>
        <strain evidence="8 9">PbN1</strain>
    </source>
</reference>
<protein>
    <submittedName>
        <fullName evidence="8">DNA mismatch endonuclease Vsr</fullName>
    </submittedName>
</protein>
<dbReference type="InterPro" id="IPR007569">
    <property type="entry name" value="DUF559"/>
</dbReference>
<keyword evidence="4" id="KW-0378">Hydrolase</keyword>
<dbReference type="InterPro" id="IPR004603">
    <property type="entry name" value="DNA_mismatch_endonuc_vsr"/>
</dbReference>
<dbReference type="NCBIfam" id="TIGR00632">
    <property type="entry name" value="vsr"/>
    <property type="match status" value="1"/>
</dbReference>
<evidence type="ECO:0000256" key="5">
    <source>
        <dbReference type="ARBA" id="ARBA00023204"/>
    </source>
</evidence>
<dbReference type="Pfam" id="PF04480">
    <property type="entry name" value="DUF559"/>
    <property type="match status" value="1"/>
</dbReference>
<evidence type="ECO:0000313" key="8">
    <source>
        <dbReference type="EMBL" id="NMG17737.1"/>
    </source>
</evidence>
<dbReference type="Proteomes" id="UP000633943">
    <property type="component" value="Unassembled WGS sequence"/>
</dbReference>
<dbReference type="RefSeq" id="WP_169204220.1">
    <property type="nucleotide sequence ID" value="NZ_CP059467.1"/>
</dbReference>
<evidence type="ECO:0000259" key="7">
    <source>
        <dbReference type="Pfam" id="PF04480"/>
    </source>
</evidence>
<dbReference type="EMBL" id="WTVP01000108">
    <property type="protein sequence ID" value="NMG17737.1"/>
    <property type="molecule type" value="Genomic_DNA"/>
</dbReference>
<feature type="domain" description="DUF559" evidence="7">
    <location>
        <begin position="94"/>
        <end position="136"/>
    </location>
</feature>
<sequence length="157" mass="18050">MQRKKIRKLYPLTKSEQMARVRGADTGPEMVLRRALWRAGLRYRVRPSVPGRPDLAFVGCKIAVFVDGCFWHGCQDHYKPPVTKASFWSEKIARNRQRDREVENALGALGWTVLRYWEHEVEGDLATVVDRIRAAVARSRADGARIFREAGRKVRSS</sequence>
<comment type="caution">
    <text evidence="8">The sequence shown here is derived from an EMBL/GenBank/DDBJ whole genome shotgun (WGS) entry which is preliminary data.</text>
</comment>
<evidence type="ECO:0000313" key="9">
    <source>
        <dbReference type="Proteomes" id="UP000633943"/>
    </source>
</evidence>
<name>A0ABX1P1E7_9RHOO</name>
<dbReference type="GO" id="GO:0004519">
    <property type="term" value="F:endonuclease activity"/>
    <property type="evidence" value="ECO:0007669"/>
    <property type="project" value="UniProtKB-KW"/>
</dbReference>
<accession>A0ABX1P1E7</accession>
<comment type="similarity">
    <text evidence="6">Belongs to the Vsr family.</text>
</comment>
<gene>
    <name evidence="8" type="primary">vsr</name>
    <name evidence="8" type="ORF">GPA24_19830</name>
</gene>
<evidence type="ECO:0000256" key="1">
    <source>
        <dbReference type="ARBA" id="ARBA00022722"/>
    </source>
</evidence>
<dbReference type="Pfam" id="PF03852">
    <property type="entry name" value="Vsr"/>
    <property type="match status" value="1"/>
</dbReference>
<evidence type="ECO:0000256" key="6">
    <source>
        <dbReference type="ARBA" id="ARBA00029466"/>
    </source>
</evidence>
<evidence type="ECO:0000256" key="2">
    <source>
        <dbReference type="ARBA" id="ARBA00022759"/>
    </source>
</evidence>
<keyword evidence="2 8" id="KW-0255">Endonuclease</keyword>
<dbReference type="CDD" id="cd00221">
    <property type="entry name" value="Vsr"/>
    <property type="match status" value="1"/>
</dbReference>
<evidence type="ECO:0000256" key="4">
    <source>
        <dbReference type="ARBA" id="ARBA00022801"/>
    </source>
</evidence>
<dbReference type="InterPro" id="IPR011335">
    <property type="entry name" value="Restrct_endonuc-II-like"/>
</dbReference>